<organism evidence="2 3">
    <name type="scientific">Acrasis kona</name>
    <dbReference type="NCBI Taxonomy" id="1008807"/>
    <lineage>
        <taxon>Eukaryota</taxon>
        <taxon>Discoba</taxon>
        <taxon>Heterolobosea</taxon>
        <taxon>Tetramitia</taxon>
        <taxon>Eutetramitia</taxon>
        <taxon>Acrasidae</taxon>
        <taxon>Acrasis</taxon>
    </lineage>
</organism>
<dbReference type="Pfam" id="PF15521">
    <property type="entry name" value="Ntox11"/>
    <property type="match status" value="1"/>
</dbReference>
<comment type="caution">
    <text evidence="2">The sequence shown here is derived from an EMBL/GenBank/DDBJ whole genome shotgun (WGS) entry which is preliminary data.</text>
</comment>
<keyword evidence="3" id="KW-1185">Reference proteome</keyword>
<feature type="domain" description="Novel toxin 11" evidence="1">
    <location>
        <begin position="230"/>
        <end position="401"/>
    </location>
</feature>
<evidence type="ECO:0000313" key="2">
    <source>
        <dbReference type="EMBL" id="KAL0488496.1"/>
    </source>
</evidence>
<dbReference type="EMBL" id="JAOPGA020001444">
    <property type="protein sequence ID" value="KAL0488496.1"/>
    <property type="molecule type" value="Genomic_DNA"/>
</dbReference>
<proteinExistence type="predicted"/>
<reference evidence="2 3" key="1">
    <citation type="submission" date="2024-03" db="EMBL/GenBank/DDBJ databases">
        <title>The Acrasis kona genome and developmental transcriptomes reveal deep origins of eukaryotic multicellular pathways.</title>
        <authorList>
            <person name="Sheikh S."/>
            <person name="Fu C.-J."/>
            <person name="Brown M.W."/>
            <person name="Baldauf S.L."/>
        </authorList>
    </citation>
    <scope>NUCLEOTIDE SEQUENCE [LARGE SCALE GENOMIC DNA]</scope>
    <source>
        <strain evidence="2 3">ATCC MYA-3509</strain>
    </source>
</reference>
<accession>A0AAW2ZIE2</accession>
<dbReference type="Proteomes" id="UP001431209">
    <property type="component" value="Unassembled WGS sequence"/>
</dbReference>
<evidence type="ECO:0000259" key="1">
    <source>
        <dbReference type="Pfam" id="PF15521"/>
    </source>
</evidence>
<protein>
    <submittedName>
        <fullName evidence="2">Polyketide synthase</fullName>
    </submittedName>
</protein>
<evidence type="ECO:0000313" key="3">
    <source>
        <dbReference type="Proteomes" id="UP001431209"/>
    </source>
</evidence>
<gene>
    <name evidence="2" type="ORF">AKO1_015531</name>
</gene>
<name>A0AAW2ZIE2_9EUKA</name>
<dbReference type="AlphaFoldDB" id="A0AAW2ZIE2"/>
<dbReference type="InterPro" id="IPR029121">
    <property type="entry name" value="Ntox11"/>
</dbReference>
<sequence length="438" mass="49900">MDYGTVTLERIKNLDRNTICDITNPSQRNYSSEAKYPSFPTLTKKQRENTDFWQKVASMKKAVDEQYQSEGAVRQFDRDAKLWRMTLKFAGNVHRLNVLRRICVVLRHGGLMVKNESLPSVDEFGNPQTQFVNWYEKGWPIACALSHGGRFLIQLNKLPPDVPDDYRDHSFWNWLLTGKEDGDSRTVLSLLSSGDEAEQEGKIIFKRIGATHEIVYGDKEELLCDGKKQHIFEARQIGVTLRNTKLFKNIEATYTHHRHWGLNIPMGGHGCESLVGELVSANGEHGHIYIYYQSPANRRNGGILIGVEGSEFNKYDQGGHIHSIRADSSDTSPTYGYKWYNSKGRNPDGTVKNDGLVRDLISSGGPPKFNGIVVDLSDGWSKIKEQESEWKDDFVMYTSEIPDNTNRKERRKIRTMALSKRISLEVPNVTDDNNNVKV</sequence>